<reference evidence="12 13" key="1">
    <citation type="submission" date="2018-04" db="EMBL/GenBank/DDBJ databases">
        <title>Genomic Encyclopedia of Type Strains, Phase IV (KMG-IV): sequencing the most valuable type-strain genomes for metagenomic binning, comparative biology and taxonomic classification.</title>
        <authorList>
            <person name="Goeker M."/>
        </authorList>
    </citation>
    <scope>NUCLEOTIDE SEQUENCE [LARGE SCALE GENOMIC DNA]</scope>
    <source>
        <strain evidence="12 13">DSM 20705</strain>
    </source>
</reference>
<dbReference type="Proteomes" id="UP000245793">
    <property type="component" value="Unassembled WGS sequence"/>
</dbReference>
<evidence type="ECO:0000256" key="3">
    <source>
        <dbReference type="ARBA" id="ARBA00012154"/>
    </source>
</evidence>
<gene>
    <name evidence="11" type="primary">aroK</name>
    <name evidence="12" type="ORF">C7381_10842</name>
</gene>
<dbReference type="InterPro" id="IPR023000">
    <property type="entry name" value="Shikimate_kinase_CS"/>
</dbReference>
<comment type="caution">
    <text evidence="11">Lacks conserved residue(s) required for the propagation of feature annotation.</text>
</comment>
<dbReference type="PANTHER" id="PTHR21087:SF16">
    <property type="entry name" value="SHIKIMATE KINASE 1, CHLOROPLASTIC"/>
    <property type="match status" value="1"/>
</dbReference>
<organism evidence="12 13">
    <name type="scientific">Ezakiella coagulans</name>
    <dbReference type="NCBI Taxonomy" id="46507"/>
    <lineage>
        <taxon>Bacteria</taxon>
        <taxon>Bacillati</taxon>
        <taxon>Bacillota</taxon>
        <taxon>Tissierellia</taxon>
        <taxon>Ezakiella</taxon>
    </lineage>
</organism>
<keyword evidence="4 11" id="KW-0028">Amino-acid biosynthesis</keyword>
<dbReference type="InterPro" id="IPR031322">
    <property type="entry name" value="Shikimate/glucono_kinase"/>
</dbReference>
<dbReference type="GO" id="GO:0008652">
    <property type="term" value="P:amino acid biosynthetic process"/>
    <property type="evidence" value="ECO:0007669"/>
    <property type="project" value="UniProtKB-KW"/>
</dbReference>
<evidence type="ECO:0000256" key="9">
    <source>
        <dbReference type="ARBA" id="ARBA00023141"/>
    </source>
</evidence>
<keyword evidence="8 11" id="KW-0067">ATP-binding</keyword>
<comment type="cofactor">
    <cofactor evidence="11">
        <name>Mg(2+)</name>
        <dbReference type="ChEBI" id="CHEBI:18420"/>
    </cofactor>
    <text evidence="11">Binds 1 Mg(2+) ion per subunit.</text>
</comment>
<dbReference type="EMBL" id="QEKV01000008">
    <property type="protein sequence ID" value="PVY93908.1"/>
    <property type="molecule type" value="Genomic_DNA"/>
</dbReference>
<feature type="binding site" evidence="11">
    <location>
        <position position="133"/>
    </location>
    <ligand>
        <name>substrate</name>
    </ligand>
</feature>
<evidence type="ECO:0000256" key="5">
    <source>
        <dbReference type="ARBA" id="ARBA00022679"/>
    </source>
</evidence>
<comment type="catalytic activity">
    <reaction evidence="10 11">
        <text>shikimate + ATP = 3-phosphoshikimate + ADP + H(+)</text>
        <dbReference type="Rhea" id="RHEA:13121"/>
        <dbReference type="ChEBI" id="CHEBI:15378"/>
        <dbReference type="ChEBI" id="CHEBI:30616"/>
        <dbReference type="ChEBI" id="CHEBI:36208"/>
        <dbReference type="ChEBI" id="CHEBI:145989"/>
        <dbReference type="ChEBI" id="CHEBI:456216"/>
        <dbReference type="EC" id="2.7.1.71"/>
    </reaction>
</comment>
<dbReference type="HAMAP" id="MF_00109">
    <property type="entry name" value="Shikimate_kinase"/>
    <property type="match status" value="1"/>
</dbReference>
<comment type="function">
    <text evidence="11">Catalyzes the specific phosphorylation of the 3-hydroxyl group of shikimic acid using ATP as a cosubstrate.</text>
</comment>
<evidence type="ECO:0000313" key="12">
    <source>
        <dbReference type="EMBL" id="PVY93908.1"/>
    </source>
</evidence>
<dbReference type="GO" id="GO:0005829">
    <property type="term" value="C:cytosol"/>
    <property type="evidence" value="ECO:0007669"/>
    <property type="project" value="TreeGrafter"/>
</dbReference>
<comment type="similarity">
    <text evidence="2 11">Belongs to the shikimate kinase family.</text>
</comment>
<comment type="pathway">
    <text evidence="1 11">Metabolic intermediate biosynthesis; chorismate biosynthesis; chorismate from D-erythrose 4-phosphate and phosphoenolpyruvate: step 5/7.</text>
</comment>
<dbReference type="Pfam" id="PF01202">
    <property type="entry name" value="SKI"/>
    <property type="match status" value="1"/>
</dbReference>
<keyword evidence="9 11" id="KW-0057">Aromatic amino acid biosynthesis</keyword>
<keyword evidence="13" id="KW-1185">Reference proteome</keyword>
<evidence type="ECO:0000256" key="10">
    <source>
        <dbReference type="ARBA" id="ARBA00048567"/>
    </source>
</evidence>
<dbReference type="PROSITE" id="PS01128">
    <property type="entry name" value="SHIKIMATE_KINASE"/>
    <property type="match status" value="1"/>
</dbReference>
<comment type="caution">
    <text evidence="12">The sequence shown here is derived from an EMBL/GenBank/DDBJ whole genome shotgun (WGS) entry which is preliminary data.</text>
</comment>
<keyword evidence="5 11" id="KW-0808">Transferase</keyword>
<proteinExistence type="inferred from homology"/>
<keyword evidence="11" id="KW-0460">Magnesium</keyword>
<keyword evidence="11" id="KW-0479">Metal-binding</keyword>
<evidence type="ECO:0000256" key="2">
    <source>
        <dbReference type="ARBA" id="ARBA00006997"/>
    </source>
</evidence>
<dbReference type="GO" id="GO:0005524">
    <property type="term" value="F:ATP binding"/>
    <property type="evidence" value="ECO:0007669"/>
    <property type="project" value="UniProtKB-UniRule"/>
</dbReference>
<dbReference type="CDD" id="cd00464">
    <property type="entry name" value="SK"/>
    <property type="match status" value="1"/>
</dbReference>
<dbReference type="GO" id="GO:0009423">
    <property type="term" value="P:chorismate biosynthetic process"/>
    <property type="evidence" value="ECO:0007669"/>
    <property type="project" value="UniProtKB-UniRule"/>
</dbReference>
<accession>A0A2U1E1W5</accession>
<evidence type="ECO:0000256" key="11">
    <source>
        <dbReference type="HAMAP-Rule" id="MF_00109"/>
    </source>
</evidence>
<dbReference type="GO" id="GO:0000287">
    <property type="term" value="F:magnesium ion binding"/>
    <property type="evidence" value="ECO:0007669"/>
    <property type="project" value="UniProtKB-UniRule"/>
</dbReference>
<dbReference type="EC" id="2.7.1.71" evidence="3 11"/>
<dbReference type="Gene3D" id="3.40.50.300">
    <property type="entry name" value="P-loop containing nucleotide triphosphate hydrolases"/>
    <property type="match status" value="1"/>
</dbReference>
<comment type="subunit">
    <text evidence="11">Monomer.</text>
</comment>
<feature type="binding site" evidence="11">
    <location>
        <position position="78"/>
    </location>
    <ligand>
        <name>substrate</name>
    </ligand>
</feature>
<evidence type="ECO:0000256" key="1">
    <source>
        <dbReference type="ARBA" id="ARBA00004842"/>
    </source>
</evidence>
<feature type="binding site" evidence="11">
    <location>
        <begin position="10"/>
        <end position="15"/>
    </location>
    <ligand>
        <name>ATP</name>
        <dbReference type="ChEBI" id="CHEBI:30616"/>
    </ligand>
</feature>
<evidence type="ECO:0000313" key="13">
    <source>
        <dbReference type="Proteomes" id="UP000245793"/>
    </source>
</evidence>
<feature type="binding site" evidence="11">
    <location>
        <position position="32"/>
    </location>
    <ligand>
        <name>substrate</name>
    </ligand>
</feature>
<dbReference type="PANTHER" id="PTHR21087">
    <property type="entry name" value="SHIKIMATE KINASE"/>
    <property type="match status" value="1"/>
</dbReference>
<dbReference type="InterPro" id="IPR027417">
    <property type="entry name" value="P-loop_NTPase"/>
</dbReference>
<name>A0A2U1E1W5_9FIRM</name>
<protein>
    <recommendedName>
        <fullName evidence="3 11">Shikimate kinase</fullName>
        <shortName evidence="11">SK</shortName>
        <ecNumber evidence="3 11">2.7.1.71</ecNumber>
    </recommendedName>
</protein>
<keyword evidence="7 11" id="KW-0418">Kinase</keyword>
<evidence type="ECO:0000256" key="8">
    <source>
        <dbReference type="ARBA" id="ARBA00022840"/>
    </source>
</evidence>
<keyword evidence="11" id="KW-0963">Cytoplasm</keyword>
<dbReference type="GO" id="GO:0009073">
    <property type="term" value="P:aromatic amino acid family biosynthetic process"/>
    <property type="evidence" value="ECO:0007669"/>
    <property type="project" value="UniProtKB-KW"/>
</dbReference>
<evidence type="ECO:0000256" key="7">
    <source>
        <dbReference type="ARBA" id="ARBA00022777"/>
    </source>
</evidence>
<dbReference type="AlphaFoldDB" id="A0A2U1E1W5"/>
<feature type="binding site" evidence="11">
    <location>
        <position position="115"/>
    </location>
    <ligand>
        <name>ATP</name>
        <dbReference type="ChEBI" id="CHEBI:30616"/>
    </ligand>
</feature>
<sequence>MNIVLIGMPGCGKTTLSLELRKMLGYKAIDSDRYIKKTSGMTVDELFEIGEDFFRIEETKALVDIMNKYDRTVVATGGGVVERACNKEVLKKNGFVIFINRDLNEIRKVLTSKNRPLLRNNKDKVLNLLYERRIDKYRDFCDMEVRVNNGLFLTASFIKDELRRMGIVK</sequence>
<feature type="binding site" evidence="11">
    <location>
        <position position="14"/>
    </location>
    <ligand>
        <name>Mg(2+)</name>
        <dbReference type="ChEBI" id="CHEBI:18420"/>
    </ligand>
</feature>
<dbReference type="PRINTS" id="PR01100">
    <property type="entry name" value="SHIKIMTKNASE"/>
</dbReference>
<dbReference type="GO" id="GO:0004765">
    <property type="term" value="F:shikimate kinase activity"/>
    <property type="evidence" value="ECO:0007669"/>
    <property type="project" value="UniProtKB-UniRule"/>
</dbReference>
<comment type="subcellular location">
    <subcellularLocation>
        <location evidence="11">Cytoplasm</location>
    </subcellularLocation>
</comment>
<dbReference type="UniPathway" id="UPA00053">
    <property type="reaction ID" value="UER00088"/>
</dbReference>
<evidence type="ECO:0000256" key="4">
    <source>
        <dbReference type="ARBA" id="ARBA00022605"/>
    </source>
</evidence>
<dbReference type="RefSeq" id="WP_052085360.1">
    <property type="nucleotide sequence ID" value="NZ_CAUPJO010000002.1"/>
</dbReference>
<dbReference type="SUPFAM" id="SSF52540">
    <property type="entry name" value="P-loop containing nucleoside triphosphate hydrolases"/>
    <property type="match status" value="1"/>
</dbReference>
<feature type="binding site" evidence="11">
    <location>
        <position position="55"/>
    </location>
    <ligand>
        <name>substrate</name>
    </ligand>
</feature>
<keyword evidence="6 11" id="KW-0547">Nucleotide-binding</keyword>
<evidence type="ECO:0000256" key="6">
    <source>
        <dbReference type="ARBA" id="ARBA00022741"/>
    </source>
</evidence>
<dbReference type="InterPro" id="IPR000623">
    <property type="entry name" value="Shikimate_kinase/TSH1"/>
</dbReference>